<dbReference type="SUPFAM" id="SSF50978">
    <property type="entry name" value="WD40 repeat-like"/>
    <property type="match status" value="1"/>
</dbReference>
<dbReference type="OrthoDB" id="1068471at2759"/>
<feature type="compositionally biased region" description="Acidic residues" evidence="6">
    <location>
        <begin position="119"/>
        <end position="138"/>
    </location>
</feature>
<dbReference type="InterPro" id="IPR039241">
    <property type="entry name" value="Rrp9-like"/>
</dbReference>
<evidence type="ECO:0000256" key="1">
    <source>
        <dbReference type="ARBA" id="ARBA00004123"/>
    </source>
</evidence>
<dbReference type="InterPro" id="IPR015943">
    <property type="entry name" value="WD40/YVTN_repeat-like_dom_sf"/>
</dbReference>
<evidence type="ECO:0000256" key="6">
    <source>
        <dbReference type="SAM" id="MobiDB-lite"/>
    </source>
</evidence>
<feature type="region of interest" description="Disordered" evidence="6">
    <location>
        <begin position="1"/>
        <end position="94"/>
    </location>
</feature>
<evidence type="ECO:0000313" key="8">
    <source>
        <dbReference type="Proteomes" id="UP000028837"/>
    </source>
</evidence>
<dbReference type="PROSITE" id="PS50294">
    <property type="entry name" value="WD_REPEATS_REGION"/>
    <property type="match status" value="1"/>
</dbReference>
<evidence type="ECO:0000313" key="7">
    <source>
        <dbReference type="EMBL" id="KFG41113.1"/>
    </source>
</evidence>
<dbReference type="InterPro" id="IPR001680">
    <property type="entry name" value="WD40_rpt"/>
</dbReference>
<dbReference type="VEuPathDB" id="ToxoDB:TGDOM2_201710"/>
<dbReference type="GO" id="GO:0061733">
    <property type="term" value="F:protein-lysine-acetyltransferase activity"/>
    <property type="evidence" value="ECO:0007669"/>
    <property type="project" value="UniProtKB-EC"/>
</dbReference>
<feature type="repeat" description="WD" evidence="5">
    <location>
        <begin position="244"/>
        <end position="285"/>
    </location>
</feature>
<dbReference type="PROSITE" id="PS50082">
    <property type="entry name" value="WD_REPEATS_2"/>
    <property type="match status" value="1"/>
</dbReference>
<protein>
    <submittedName>
        <fullName evidence="7">WD domain, G-beta repeat-containing protein</fullName>
        <ecNumber evidence="7">2.3.1.48</ecNumber>
    </submittedName>
</protein>
<dbReference type="GO" id="GO:0032040">
    <property type="term" value="C:small-subunit processome"/>
    <property type="evidence" value="ECO:0007669"/>
    <property type="project" value="TreeGrafter"/>
</dbReference>
<gene>
    <name evidence="7" type="ORF">TGDOM2_201710</name>
</gene>
<feature type="region of interest" description="Disordered" evidence="6">
    <location>
        <begin position="106"/>
        <end position="139"/>
    </location>
</feature>
<comment type="caution">
    <text evidence="7">The sequence shown here is derived from an EMBL/GenBank/DDBJ whole genome shotgun (WGS) entry which is preliminary data.</text>
</comment>
<dbReference type="GO" id="GO:0034511">
    <property type="term" value="F:U3 snoRNA binding"/>
    <property type="evidence" value="ECO:0007669"/>
    <property type="project" value="InterPro"/>
</dbReference>
<proteinExistence type="predicted"/>
<feature type="compositionally biased region" description="Basic residues" evidence="6">
    <location>
        <begin position="24"/>
        <end position="33"/>
    </location>
</feature>
<reference evidence="7 8" key="1">
    <citation type="submission" date="2014-02" db="EMBL/GenBank/DDBJ databases">
        <authorList>
            <person name="Sibley D."/>
            <person name="Venepally P."/>
            <person name="Karamycheva S."/>
            <person name="Hadjithomas M."/>
            <person name="Khan A."/>
            <person name="Brunk B."/>
            <person name="Roos D."/>
            <person name="Caler E."/>
            <person name="Lorenzi H."/>
        </authorList>
    </citation>
    <scope>NUCLEOTIDE SEQUENCE [LARGE SCALE GENOMIC DNA]</scope>
    <source>
        <strain evidence="7 8">GAB2-2007-GAL-DOM2</strain>
    </source>
</reference>
<organism evidence="7 8">
    <name type="scientific">Toxoplasma gondii GAB2-2007-GAL-DOM2</name>
    <dbReference type="NCBI Taxonomy" id="1130820"/>
    <lineage>
        <taxon>Eukaryota</taxon>
        <taxon>Sar</taxon>
        <taxon>Alveolata</taxon>
        <taxon>Apicomplexa</taxon>
        <taxon>Conoidasida</taxon>
        <taxon>Coccidia</taxon>
        <taxon>Eucoccidiorida</taxon>
        <taxon>Eimeriorina</taxon>
        <taxon>Sarcocystidae</taxon>
        <taxon>Toxoplasma</taxon>
    </lineage>
</organism>
<keyword evidence="7" id="KW-0808">Transferase</keyword>
<dbReference type="PANTHER" id="PTHR19865">
    <property type="entry name" value="U3 SMALL NUCLEOLAR RNA INTERACTING PROTEIN 2"/>
    <property type="match status" value="1"/>
</dbReference>
<evidence type="ECO:0000256" key="4">
    <source>
        <dbReference type="ARBA" id="ARBA00023242"/>
    </source>
</evidence>
<evidence type="ECO:0000256" key="2">
    <source>
        <dbReference type="ARBA" id="ARBA00022574"/>
    </source>
</evidence>
<sequence>MAARGSGRPRGGSRGRRKEEAGQKRKRLIPRKRQTAETEPALRKRAKKDEDEEISSDDADGPSFSGDEELASVDGDDNGESAQDAEVEGEFADERRLRIAQKFLSQLAARTGKRRKDDEQEEDDEEQDEEEDEEEDAEMDRLLRKAAPTRSGTAFAPIASSLSLSPAPLAFLRGHKRPLTCVAAPGVGDASEATPEPLSSGAAPSASPLDRHVYTGGKDCCVILWDLQEEKKTIFEGARNDARAGGHFRPVLDVCVAPDERFFCSVGEDELVRIWDARTSTKKCVASLRGHSGPIRSVKFNSFPSSAAAAVARGERSAFSSAGDIELVTCSADKSVKLWNLTLRACLNSFYGHTAPVSRLDVIQPNKPLTVGEDNCARSWKLIQDSHLVFSPQLSSLESCALLTPSLFACGSASGVVSLYSSTFKRPLGARFASQNSETSAEKRAAGGREVGVTAMAAMRRTDAFFSGTEDGRIQLWKARAKEAGKRRDEGDSENGPSSPLALLSSSSVGPAGGVVADLTLSPSYGFLVAGISKESRCGRWIVNKSARNGIAIYKIQQM</sequence>
<dbReference type="Proteomes" id="UP000028837">
    <property type="component" value="Unassembled WGS sequence"/>
</dbReference>
<feature type="compositionally biased region" description="Low complexity" evidence="6">
    <location>
        <begin position="195"/>
        <end position="208"/>
    </location>
</feature>
<dbReference type="Gene3D" id="2.130.10.10">
    <property type="entry name" value="YVTN repeat-like/Quinoprotein amine dehydrogenase"/>
    <property type="match status" value="2"/>
</dbReference>
<dbReference type="AlphaFoldDB" id="A0A086K9P5"/>
<accession>A0A086K9P5</accession>
<dbReference type="InterPro" id="IPR036322">
    <property type="entry name" value="WD40_repeat_dom_sf"/>
</dbReference>
<keyword evidence="2 5" id="KW-0853">WD repeat</keyword>
<keyword evidence="7" id="KW-0012">Acyltransferase</keyword>
<evidence type="ECO:0000256" key="3">
    <source>
        <dbReference type="ARBA" id="ARBA00022737"/>
    </source>
</evidence>
<keyword evidence="4" id="KW-0539">Nucleus</keyword>
<dbReference type="PANTHER" id="PTHR19865:SF0">
    <property type="entry name" value="U3 SMALL NUCLEOLAR RNA-INTERACTING PROTEIN 2"/>
    <property type="match status" value="1"/>
</dbReference>
<dbReference type="SMART" id="SM00320">
    <property type="entry name" value="WD40"/>
    <property type="match status" value="6"/>
</dbReference>
<feature type="compositionally biased region" description="Basic and acidic residues" evidence="6">
    <location>
        <begin position="480"/>
        <end position="490"/>
    </location>
</feature>
<dbReference type="Pfam" id="PF00400">
    <property type="entry name" value="WD40"/>
    <property type="match status" value="2"/>
</dbReference>
<keyword evidence="3" id="KW-0677">Repeat</keyword>
<feature type="region of interest" description="Disordered" evidence="6">
    <location>
        <begin position="480"/>
        <end position="504"/>
    </location>
</feature>
<name>A0A086K9P5_TOXGO</name>
<dbReference type="EMBL" id="AHZU02000715">
    <property type="protein sequence ID" value="KFG41113.1"/>
    <property type="molecule type" value="Genomic_DNA"/>
</dbReference>
<evidence type="ECO:0000256" key="5">
    <source>
        <dbReference type="PROSITE-ProRule" id="PRU00221"/>
    </source>
</evidence>
<dbReference type="EC" id="2.3.1.48" evidence="7"/>
<comment type="subcellular location">
    <subcellularLocation>
        <location evidence="1">Nucleus</location>
    </subcellularLocation>
</comment>
<feature type="compositionally biased region" description="Acidic residues" evidence="6">
    <location>
        <begin position="50"/>
        <end position="91"/>
    </location>
</feature>
<feature type="region of interest" description="Disordered" evidence="6">
    <location>
        <begin position="188"/>
        <end position="209"/>
    </location>
</feature>